<proteinExistence type="inferred from homology"/>
<dbReference type="GO" id="GO:0006282">
    <property type="term" value="P:regulation of DNA repair"/>
    <property type="evidence" value="ECO:0007669"/>
    <property type="project" value="InterPro"/>
</dbReference>
<evidence type="ECO:0000259" key="6">
    <source>
        <dbReference type="Pfam" id="PF21982"/>
    </source>
</evidence>
<dbReference type="Pfam" id="PF21982">
    <property type="entry name" value="RecX_HTH1"/>
    <property type="match status" value="1"/>
</dbReference>
<feature type="domain" description="RecX first three-helical" evidence="6">
    <location>
        <begin position="15"/>
        <end position="52"/>
    </location>
</feature>
<dbReference type="PANTHER" id="PTHR33602:SF1">
    <property type="entry name" value="REGULATORY PROTEIN RECX FAMILY PROTEIN"/>
    <property type="match status" value="1"/>
</dbReference>
<keyword evidence="4" id="KW-0963">Cytoplasm</keyword>
<gene>
    <name evidence="7" type="ORF">UFOPK3674_00738</name>
</gene>
<comment type="similarity">
    <text evidence="2">Belongs to the RecX family.</text>
</comment>
<dbReference type="Gene3D" id="1.10.10.10">
    <property type="entry name" value="Winged helix-like DNA-binding domain superfamily/Winged helix DNA-binding domain"/>
    <property type="match status" value="3"/>
</dbReference>
<sequence length="159" mass="18376">MRTVSADPELRLQHALEVAHRYLSHRDRTVAEMRRQLESRRVEPETIEQCLAMLLDQKYLDDARYAQLFAEDRRRLDGWGTERIERRLIHYGVPRAEIAGALEALGPADELAAALEVLRSRLQAPPADDRERERALGLLVRRGYELEVAYDAVRAFGRD</sequence>
<evidence type="ECO:0000256" key="2">
    <source>
        <dbReference type="ARBA" id="ARBA00009695"/>
    </source>
</evidence>
<evidence type="ECO:0000313" key="7">
    <source>
        <dbReference type="EMBL" id="CAB4924169.1"/>
    </source>
</evidence>
<organism evidence="7">
    <name type="scientific">freshwater metagenome</name>
    <dbReference type="NCBI Taxonomy" id="449393"/>
    <lineage>
        <taxon>unclassified sequences</taxon>
        <taxon>metagenomes</taxon>
        <taxon>ecological metagenomes</taxon>
    </lineage>
</organism>
<dbReference type="HAMAP" id="MF_01114">
    <property type="entry name" value="RecX"/>
    <property type="match status" value="1"/>
</dbReference>
<dbReference type="InterPro" id="IPR053924">
    <property type="entry name" value="RecX_HTH_2nd"/>
</dbReference>
<evidence type="ECO:0000256" key="1">
    <source>
        <dbReference type="ARBA" id="ARBA00004496"/>
    </source>
</evidence>
<dbReference type="EMBL" id="CAFBMX010000003">
    <property type="protein sequence ID" value="CAB4924169.1"/>
    <property type="molecule type" value="Genomic_DNA"/>
</dbReference>
<dbReference type="Pfam" id="PF02631">
    <property type="entry name" value="RecX_HTH2"/>
    <property type="match status" value="1"/>
</dbReference>
<evidence type="ECO:0000259" key="5">
    <source>
        <dbReference type="Pfam" id="PF02631"/>
    </source>
</evidence>
<dbReference type="GO" id="GO:0005737">
    <property type="term" value="C:cytoplasm"/>
    <property type="evidence" value="ECO:0007669"/>
    <property type="project" value="UniProtKB-SubCell"/>
</dbReference>
<evidence type="ECO:0000256" key="3">
    <source>
        <dbReference type="ARBA" id="ARBA00018111"/>
    </source>
</evidence>
<comment type="subcellular location">
    <subcellularLocation>
        <location evidence="1">Cytoplasm</location>
    </subcellularLocation>
</comment>
<feature type="domain" description="RecX second three-helical" evidence="5">
    <location>
        <begin position="61"/>
        <end position="102"/>
    </location>
</feature>
<reference evidence="7" key="1">
    <citation type="submission" date="2020-05" db="EMBL/GenBank/DDBJ databases">
        <authorList>
            <person name="Chiriac C."/>
            <person name="Salcher M."/>
            <person name="Ghai R."/>
            <person name="Kavagutti S V."/>
        </authorList>
    </citation>
    <scope>NUCLEOTIDE SEQUENCE</scope>
</reference>
<accession>A0A6J7I091</accession>
<name>A0A6J7I091_9ZZZZ</name>
<dbReference type="PANTHER" id="PTHR33602">
    <property type="entry name" value="REGULATORY PROTEIN RECX FAMILY PROTEIN"/>
    <property type="match status" value="1"/>
</dbReference>
<protein>
    <recommendedName>
        <fullName evidence="3">Regulatory protein RecX</fullName>
    </recommendedName>
</protein>
<dbReference type="InterPro" id="IPR003783">
    <property type="entry name" value="Regulatory_RecX"/>
</dbReference>
<evidence type="ECO:0000256" key="4">
    <source>
        <dbReference type="ARBA" id="ARBA00022490"/>
    </source>
</evidence>
<dbReference type="AlphaFoldDB" id="A0A6J7I091"/>
<dbReference type="InterPro" id="IPR053926">
    <property type="entry name" value="RecX_HTH_1st"/>
</dbReference>
<dbReference type="InterPro" id="IPR036388">
    <property type="entry name" value="WH-like_DNA-bd_sf"/>
</dbReference>